<dbReference type="GO" id="GO:0020037">
    <property type="term" value="F:heme binding"/>
    <property type="evidence" value="ECO:0007669"/>
    <property type="project" value="InterPro"/>
</dbReference>
<evidence type="ECO:0000256" key="4">
    <source>
        <dbReference type="ARBA" id="ARBA00023004"/>
    </source>
</evidence>
<keyword evidence="8" id="KW-1185">Reference proteome</keyword>
<accession>R4Z7F8</accession>
<dbReference type="GO" id="GO:0046872">
    <property type="term" value="F:metal ion binding"/>
    <property type="evidence" value="ECO:0007669"/>
    <property type="project" value="UniProtKB-KW"/>
</dbReference>
<evidence type="ECO:0008006" key="9">
    <source>
        <dbReference type="Google" id="ProtNLM"/>
    </source>
</evidence>
<keyword evidence="2 5" id="KW-0349">Heme</keyword>
<protein>
    <recommendedName>
        <fullName evidence="9">Globin</fullName>
    </recommendedName>
</protein>
<keyword evidence="3 5" id="KW-0479">Metal-binding</keyword>
<evidence type="ECO:0000313" key="7">
    <source>
        <dbReference type="EMBL" id="CCM65432.1"/>
    </source>
</evidence>
<evidence type="ECO:0000313" key="8">
    <source>
        <dbReference type="Proteomes" id="UP000018291"/>
    </source>
</evidence>
<feature type="binding site" description="distal binding residue" evidence="5">
    <location>
        <position position="77"/>
    </location>
    <ligand>
        <name>heme</name>
        <dbReference type="ChEBI" id="CHEBI:30413"/>
    </ligand>
    <ligandPart>
        <name>Fe</name>
        <dbReference type="ChEBI" id="CHEBI:18248"/>
    </ligandPart>
</feature>
<evidence type="ECO:0000256" key="3">
    <source>
        <dbReference type="ARBA" id="ARBA00022723"/>
    </source>
</evidence>
<keyword evidence="4 5" id="KW-0408">Iron</keyword>
<dbReference type="STRING" id="1229780.BN381_70131"/>
<organism evidence="7 8">
    <name type="scientific">Candidatus Neomicrothrix parvicella RN1</name>
    <dbReference type="NCBI Taxonomy" id="1229780"/>
    <lineage>
        <taxon>Bacteria</taxon>
        <taxon>Bacillati</taxon>
        <taxon>Actinomycetota</taxon>
        <taxon>Acidimicrobiia</taxon>
        <taxon>Acidimicrobiales</taxon>
        <taxon>Microthrixaceae</taxon>
        <taxon>Candidatus Neomicrothrix</taxon>
    </lineage>
</organism>
<evidence type="ECO:0000256" key="2">
    <source>
        <dbReference type="ARBA" id="ARBA00022617"/>
    </source>
</evidence>
<dbReference type="AlphaFoldDB" id="R4Z7F8"/>
<dbReference type="HOGENOM" id="CLU_104957_3_0_11"/>
<gene>
    <name evidence="7" type="ORF">BN381_70131</name>
</gene>
<dbReference type="CDD" id="cd08916">
    <property type="entry name" value="TrHb3_P"/>
    <property type="match status" value="1"/>
</dbReference>
<dbReference type="RefSeq" id="WP_012230112.1">
    <property type="nucleotide sequence ID" value="NZ_HG422565.1"/>
</dbReference>
<dbReference type="Pfam" id="PF01152">
    <property type="entry name" value="Bac_globin"/>
    <property type="match status" value="1"/>
</dbReference>
<dbReference type="InterPro" id="IPR001486">
    <property type="entry name" value="Hemoglobin_trunc"/>
</dbReference>
<dbReference type="OrthoDB" id="25954at2"/>
<proteinExistence type="predicted"/>
<dbReference type="SUPFAM" id="SSF46458">
    <property type="entry name" value="Globin-like"/>
    <property type="match status" value="1"/>
</dbReference>
<dbReference type="InterPro" id="IPR009050">
    <property type="entry name" value="Globin-like_sf"/>
</dbReference>
<dbReference type="EMBL" id="CANL01000067">
    <property type="protein sequence ID" value="CCM65432.1"/>
    <property type="molecule type" value="Genomic_DNA"/>
</dbReference>
<comment type="caution">
    <text evidence="7">The sequence shown here is derived from an EMBL/GenBank/DDBJ whole genome shotgun (WGS) entry which is preliminary data.</text>
</comment>
<name>R4Z7F8_9ACTN</name>
<dbReference type="Gene3D" id="1.10.490.10">
    <property type="entry name" value="Globins"/>
    <property type="match status" value="1"/>
</dbReference>
<dbReference type="Proteomes" id="UP000018291">
    <property type="component" value="Unassembled WGS sequence"/>
</dbReference>
<feature type="compositionally biased region" description="Polar residues" evidence="6">
    <location>
        <begin position="154"/>
        <end position="163"/>
    </location>
</feature>
<evidence type="ECO:0000256" key="6">
    <source>
        <dbReference type="SAM" id="MobiDB-lite"/>
    </source>
</evidence>
<dbReference type="InterPro" id="IPR012292">
    <property type="entry name" value="Globin/Proto"/>
</dbReference>
<evidence type="ECO:0000256" key="5">
    <source>
        <dbReference type="PIRSR" id="PIRSR601486-1"/>
    </source>
</evidence>
<dbReference type="eggNOG" id="COG2346">
    <property type="taxonomic scope" value="Bacteria"/>
</dbReference>
<keyword evidence="1" id="KW-0813">Transport</keyword>
<sequence>MSSATQLDRERDLDSPEEIAEMVRRFYQDVAQDDLLGPMFNDVAQVDWAEHLPKLAAFWCRALLGMPGYQGNPFRSHALVHAQVPFTPEHFQRWLELFTETIEGGWQGPGRDRALALAYNVARVHSNQLLGAPVDTSGIEPSTAASEPVAATIGPSSSAGTNR</sequence>
<evidence type="ECO:0000256" key="1">
    <source>
        <dbReference type="ARBA" id="ARBA00022448"/>
    </source>
</evidence>
<feature type="region of interest" description="Disordered" evidence="6">
    <location>
        <begin position="140"/>
        <end position="163"/>
    </location>
</feature>
<dbReference type="GO" id="GO:0019825">
    <property type="term" value="F:oxygen binding"/>
    <property type="evidence" value="ECO:0007669"/>
    <property type="project" value="InterPro"/>
</dbReference>
<reference evidence="7 8" key="1">
    <citation type="journal article" date="2013" name="ISME J.">
        <title>Metabolic model for the filamentous 'Candidatus Microthrix parvicella' based on genomic and metagenomic analyses.</title>
        <authorList>
            <person name="Jon McIlroy S."/>
            <person name="Kristiansen R."/>
            <person name="Albertsen M."/>
            <person name="Michael Karst S."/>
            <person name="Rossetti S."/>
            <person name="Lund Nielsen J."/>
            <person name="Tandoi V."/>
            <person name="James Seviour R."/>
            <person name="Nielsen P.H."/>
        </authorList>
    </citation>
    <scope>NUCLEOTIDE SEQUENCE [LARGE SCALE GENOMIC DNA]</scope>
    <source>
        <strain evidence="7 8">RN1</strain>
    </source>
</reference>